<reference evidence="2 3" key="1">
    <citation type="journal article" date="2007" name="PLoS Genet.">
        <title>Patterns and implications of gene gain and loss in the evolution of Prochlorococcus.</title>
        <authorList>
            <person name="Kettler G.C."/>
            <person name="Martiny A.C."/>
            <person name="Huang K."/>
            <person name="Zucker J."/>
            <person name="Coleman M.L."/>
            <person name="Rodrigue S."/>
            <person name="Chen F."/>
            <person name="Lapidus A."/>
            <person name="Ferriera S."/>
            <person name="Johnson J."/>
            <person name="Steglich C."/>
            <person name="Church G.M."/>
            <person name="Richardson P."/>
            <person name="Chisholm S.W."/>
        </authorList>
    </citation>
    <scope>NUCLEOTIDE SEQUENCE [LARGE SCALE GENOMIC DNA]</scope>
    <source>
        <strain evidence="2 3">AS9601</strain>
    </source>
</reference>
<dbReference type="InterPro" id="IPR036291">
    <property type="entry name" value="NAD(P)-bd_dom_sf"/>
</dbReference>
<proteinExistence type="predicted"/>
<accession>A2BSE2</accession>
<dbReference type="Gene3D" id="3.40.50.720">
    <property type="entry name" value="NAD(P)-binding Rossmann-like Domain"/>
    <property type="match status" value="1"/>
</dbReference>
<dbReference type="OrthoDB" id="9811743at2"/>
<dbReference type="STRING" id="146891.A9601_14191"/>
<dbReference type="RefSeq" id="WP_011818840.1">
    <property type="nucleotide sequence ID" value="NC_008816.1"/>
</dbReference>
<feature type="domain" description="NAD-dependent epimerase/dehydratase" evidence="1">
    <location>
        <begin position="5"/>
        <end position="245"/>
    </location>
</feature>
<name>A2BSE2_PROMS</name>
<dbReference type="HOGENOM" id="CLU_007383_1_0_3"/>
<dbReference type="SUPFAM" id="SSF51735">
    <property type="entry name" value="NAD(P)-binding Rossmann-fold domains"/>
    <property type="match status" value="1"/>
</dbReference>
<dbReference type="Pfam" id="PF01370">
    <property type="entry name" value="Epimerase"/>
    <property type="match status" value="1"/>
</dbReference>
<dbReference type="PANTHER" id="PTHR43245:SF23">
    <property type="entry name" value="NAD(P)-BINDING DOMAIN-CONTAINING PROTEIN"/>
    <property type="match status" value="1"/>
</dbReference>
<evidence type="ECO:0000313" key="2">
    <source>
        <dbReference type="EMBL" id="ABM70703.1"/>
    </source>
</evidence>
<evidence type="ECO:0000259" key="1">
    <source>
        <dbReference type="Pfam" id="PF01370"/>
    </source>
</evidence>
<sequence length="352" mass="39789">MNNYLITGNLGYIGPVLCKFIKKNDPNSFITGYDNGYFVNCPIAAEVLTEKPFLDLQVYGDVRDKNKLSKYIEKADFIVHLAAISNDPMGSEFAKVTKEINQESSLFIAKEAINNNVKSFVFASSCSVYGTGSDSPRTEKDPVKPLTAYAKSKVGTENDLLGLINYKNTKITSLRFSTACGYSPNLRLDLVLNDFVATAINSGKIEILSDGSPWRPLIDVEDMARSIFWACNRLSGKQMEVINVGSQDWNYQIKDLAFEIKKLLGEDIHIKINKSAAPDKRSYKVCFDKYFNLTPQNFTPQINLKKSVIRMLKALKPFKERLSREDRNHLIRLNALKSLKQNNLIDVNLNWK</sequence>
<dbReference type="InterPro" id="IPR001509">
    <property type="entry name" value="Epimerase_deHydtase"/>
</dbReference>
<dbReference type="CDD" id="cd08946">
    <property type="entry name" value="SDR_e"/>
    <property type="match status" value="1"/>
</dbReference>
<dbReference type="AlphaFoldDB" id="A2BSE2"/>
<evidence type="ECO:0000313" key="3">
    <source>
        <dbReference type="Proteomes" id="UP000002590"/>
    </source>
</evidence>
<protein>
    <recommendedName>
        <fullName evidence="1">NAD-dependent epimerase/dehydratase domain-containing protein</fullName>
    </recommendedName>
</protein>
<dbReference type="KEGG" id="pmb:A9601_14191"/>
<dbReference type="PANTHER" id="PTHR43245">
    <property type="entry name" value="BIFUNCTIONAL POLYMYXIN RESISTANCE PROTEIN ARNA"/>
    <property type="match status" value="1"/>
</dbReference>
<dbReference type="eggNOG" id="COG0451">
    <property type="taxonomic scope" value="Bacteria"/>
</dbReference>
<organism evidence="2 3">
    <name type="scientific">Prochlorococcus marinus (strain AS9601)</name>
    <dbReference type="NCBI Taxonomy" id="146891"/>
    <lineage>
        <taxon>Bacteria</taxon>
        <taxon>Bacillati</taxon>
        <taxon>Cyanobacteriota</taxon>
        <taxon>Cyanophyceae</taxon>
        <taxon>Synechococcales</taxon>
        <taxon>Prochlorococcaceae</taxon>
        <taxon>Prochlorococcus</taxon>
    </lineage>
</organism>
<dbReference type="InterPro" id="IPR050177">
    <property type="entry name" value="Lipid_A_modif_metabolic_enz"/>
</dbReference>
<dbReference type="EMBL" id="CP000551">
    <property type="protein sequence ID" value="ABM70703.1"/>
    <property type="molecule type" value="Genomic_DNA"/>
</dbReference>
<dbReference type="Proteomes" id="UP000002590">
    <property type="component" value="Chromosome"/>
</dbReference>
<gene>
    <name evidence="2" type="ordered locus">A9601_14191</name>
</gene>